<dbReference type="Proteomes" id="UP000614580">
    <property type="component" value="Unassembled WGS sequence"/>
</dbReference>
<dbReference type="EMBL" id="CAJHZY010000052">
    <property type="protein sequence ID" value="CAD7767073.1"/>
    <property type="molecule type" value="Genomic_DNA"/>
</dbReference>
<protein>
    <recommendedName>
        <fullName evidence="4">Apea-like HEPN domain-containing protein</fullName>
    </recommendedName>
</protein>
<dbReference type="EMBL" id="CAJHZY010000052">
    <property type="protein sequence ID" value="CAD7767076.1"/>
    <property type="molecule type" value="Genomic_DNA"/>
</dbReference>
<accession>A0A812A0B2</accession>
<evidence type="ECO:0000313" key="3">
    <source>
        <dbReference type="Proteomes" id="UP000614580"/>
    </source>
</evidence>
<gene>
    <name evidence="1" type="ORF">DNFNHJIP_00479</name>
    <name evidence="2" type="ORF">DNFNHJIP_00482</name>
</gene>
<dbReference type="AlphaFoldDB" id="A0A812A0B2"/>
<evidence type="ECO:0000313" key="1">
    <source>
        <dbReference type="EMBL" id="CAD7767073.1"/>
    </source>
</evidence>
<evidence type="ECO:0000313" key="2">
    <source>
        <dbReference type="EMBL" id="CAD7767076.1"/>
    </source>
</evidence>
<reference evidence="2" key="1">
    <citation type="submission" date="2020-12" db="EMBL/GenBank/DDBJ databases">
        <authorList>
            <person name="Hahn C.J."/>
            <person name="Laso-Perez R."/>
            <person name="Vulcano F."/>
            <person name="Vaziourakis K.-M."/>
            <person name="Stokke R."/>
            <person name="Steen I.H."/>
            <person name="Teske A."/>
            <person name="Boetius A."/>
            <person name="Liebeke M."/>
            <person name="Amann R."/>
            <person name="Knittel K."/>
        </authorList>
    </citation>
    <scope>NUCLEOTIDE SEQUENCE</scope>
    <source>
        <strain evidence="2">Gfbio:c6db26ca-90af-429b-aeed-0e3e8aed0b5e:GoM-Arc1_AMV-AAA_792_C10</strain>
    </source>
</reference>
<proteinExistence type="predicted"/>
<comment type="caution">
    <text evidence="2">The sequence shown here is derived from an EMBL/GenBank/DDBJ whole genome shotgun (WGS) entry which is preliminary data.</text>
</comment>
<evidence type="ECO:0008006" key="4">
    <source>
        <dbReference type="Google" id="ProtNLM"/>
    </source>
</evidence>
<organism evidence="2 3">
    <name type="scientific">Candidatus Argoarchaeum ethanivorans</name>
    <dbReference type="NCBI Taxonomy" id="2608793"/>
    <lineage>
        <taxon>Archaea</taxon>
        <taxon>Methanobacteriati</taxon>
        <taxon>Methanobacteriota</taxon>
        <taxon>Stenosarchaea group</taxon>
        <taxon>Methanomicrobia</taxon>
        <taxon>Methanosarcinales</taxon>
        <taxon>Methanosarcinales incertae sedis</taxon>
        <taxon>GOM Arc I cluster</taxon>
        <taxon>Candidatus Argoarchaeum</taxon>
    </lineage>
</organism>
<name>A0A812A0B2_9EURY</name>
<sequence length="80" mass="9511">MKTMRKPYKEQMQKINKKRNDIMHGSIRLTRNTAIESIDIILEILSFLRQNPFGYVIEEFPILKLIEPEYSKISNLEKGE</sequence>